<dbReference type="EMBL" id="PPUZ01000044">
    <property type="protein sequence ID" value="RZM77521.1"/>
    <property type="molecule type" value="Genomic_DNA"/>
</dbReference>
<proteinExistence type="predicted"/>
<protein>
    <submittedName>
        <fullName evidence="2">Diguanylate phosphodiesterase</fullName>
    </submittedName>
</protein>
<dbReference type="AlphaFoldDB" id="A0A4Q7E6A1"/>
<name>A0A4Q7E6A1_9GAMM</name>
<accession>A0A4Q7E6A1</accession>
<evidence type="ECO:0000313" key="3">
    <source>
        <dbReference type="Proteomes" id="UP000292345"/>
    </source>
</evidence>
<dbReference type="PANTHER" id="PTHR33121:SF15">
    <property type="entry name" value="BLUE LIGHT- AND TEMPERATURE-REGULATED ANTIREPRESSOR BLUF"/>
    <property type="match status" value="1"/>
</dbReference>
<feature type="domain" description="EAL" evidence="1">
    <location>
        <begin position="1"/>
        <end position="247"/>
    </location>
</feature>
<dbReference type="PROSITE" id="PS50883">
    <property type="entry name" value="EAL"/>
    <property type="match status" value="1"/>
</dbReference>
<dbReference type="RefSeq" id="WP_125721022.1">
    <property type="nucleotide sequence ID" value="NZ_PPUZ01000044.1"/>
</dbReference>
<dbReference type="Gene3D" id="3.20.20.450">
    <property type="entry name" value="EAL domain"/>
    <property type="match status" value="1"/>
</dbReference>
<gene>
    <name evidence="2" type="ORF">C3B51_16440</name>
</gene>
<reference evidence="2 3" key="1">
    <citation type="submission" date="2018-01" db="EMBL/GenBank/DDBJ databases">
        <title>Co-occurrence of chitin degradation, pigmentation and bioactivity in marine Pseudoalteromonas.</title>
        <authorList>
            <person name="Paulsen S."/>
            <person name="Gram L."/>
            <person name="Machado H."/>
        </authorList>
    </citation>
    <scope>NUCLEOTIDE SEQUENCE [LARGE SCALE GENOMIC DNA]</scope>
    <source>
        <strain evidence="2 3">S1946</strain>
    </source>
</reference>
<organism evidence="2 3">
    <name type="scientific">Pseudoalteromonas rubra</name>
    <dbReference type="NCBI Taxonomy" id="43658"/>
    <lineage>
        <taxon>Bacteria</taxon>
        <taxon>Pseudomonadati</taxon>
        <taxon>Pseudomonadota</taxon>
        <taxon>Gammaproteobacteria</taxon>
        <taxon>Alteromonadales</taxon>
        <taxon>Pseudoalteromonadaceae</taxon>
        <taxon>Pseudoalteromonas</taxon>
    </lineage>
</organism>
<dbReference type="InterPro" id="IPR050706">
    <property type="entry name" value="Cyclic-di-GMP_PDE-like"/>
</dbReference>
<dbReference type="Proteomes" id="UP000292345">
    <property type="component" value="Unassembled WGS sequence"/>
</dbReference>
<dbReference type="GO" id="GO:0071111">
    <property type="term" value="F:cyclic-guanylate-specific phosphodiesterase activity"/>
    <property type="evidence" value="ECO:0007669"/>
    <property type="project" value="InterPro"/>
</dbReference>
<dbReference type="InterPro" id="IPR035919">
    <property type="entry name" value="EAL_sf"/>
</dbReference>
<comment type="caution">
    <text evidence="2">The sequence shown here is derived from an EMBL/GenBank/DDBJ whole genome shotgun (WGS) entry which is preliminary data.</text>
</comment>
<dbReference type="Pfam" id="PF00563">
    <property type="entry name" value="EAL"/>
    <property type="match status" value="1"/>
</dbReference>
<sequence length="252" mass="28180">MPGCKTCRCHTDYKMDITMAMQPIVDLRTRQVYAYEALVRGTQGQSAGQVLAQVTEDSKYYFDQLCRTTAIEMMAGLSDIAKLSINFLPNAIYDPQTCLRKTLEAADKFNLAKERIIFEVSEQEHLTDHEKLIDIANTYNKNGFKVALDDFGAGYAGIEVLHRFQPDIIKLDISLINGIAQDPVKQAIVDGICLMARRLDIDLVVEGVETLADYYCLCDLGVYLMQGYLFAKPVIATLPNPSFPAEPAEHPE</sequence>
<evidence type="ECO:0000313" key="2">
    <source>
        <dbReference type="EMBL" id="RZM77521.1"/>
    </source>
</evidence>
<dbReference type="SUPFAM" id="SSF141868">
    <property type="entry name" value="EAL domain-like"/>
    <property type="match status" value="1"/>
</dbReference>
<evidence type="ECO:0000259" key="1">
    <source>
        <dbReference type="PROSITE" id="PS50883"/>
    </source>
</evidence>
<dbReference type="InterPro" id="IPR001633">
    <property type="entry name" value="EAL_dom"/>
</dbReference>
<dbReference type="CDD" id="cd01948">
    <property type="entry name" value="EAL"/>
    <property type="match status" value="1"/>
</dbReference>
<dbReference type="SMART" id="SM00052">
    <property type="entry name" value="EAL"/>
    <property type="match status" value="1"/>
</dbReference>
<dbReference type="PANTHER" id="PTHR33121">
    <property type="entry name" value="CYCLIC DI-GMP PHOSPHODIESTERASE PDEF"/>
    <property type="match status" value="1"/>
</dbReference>